<dbReference type="OMA" id="MLISWGN"/>
<dbReference type="RefSeq" id="XP_016646154.1">
    <property type="nucleotide sequence ID" value="XM_016783388.1"/>
</dbReference>
<feature type="transmembrane region" description="Helical" evidence="7">
    <location>
        <begin position="391"/>
        <end position="413"/>
    </location>
</feature>
<proteinExistence type="predicted"/>
<dbReference type="KEGG" id="sapo:SAPIO_CDS0663"/>
<comment type="subcellular location">
    <subcellularLocation>
        <location evidence="1">Membrane</location>
        <topology evidence="1">Multi-pass membrane protein</topology>
    </subcellularLocation>
</comment>
<name>A0A084GG93_PSEDA</name>
<evidence type="ECO:0000256" key="5">
    <source>
        <dbReference type="ARBA" id="ARBA00023136"/>
    </source>
</evidence>
<keyword evidence="5 7" id="KW-0472">Membrane</keyword>
<feature type="transmembrane region" description="Helical" evidence="7">
    <location>
        <begin position="359"/>
        <end position="379"/>
    </location>
</feature>
<feature type="transmembrane region" description="Helical" evidence="7">
    <location>
        <begin position="162"/>
        <end position="184"/>
    </location>
</feature>
<dbReference type="GeneID" id="27718815"/>
<evidence type="ECO:0000256" key="1">
    <source>
        <dbReference type="ARBA" id="ARBA00004141"/>
    </source>
</evidence>
<feature type="transmembrane region" description="Helical" evidence="7">
    <location>
        <begin position="238"/>
        <end position="258"/>
    </location>
</feature>
<accession>A0A084GG93</accession>
<dbReference type="PANTHER" id="PTHR43791:SF19">
    <property type="entry name" value="TRANSPORTER, PUTATIVE (AFU_ORTHOLOGUE AFUA_1G01812)-RELATED"/>
    <property type="match status" value="1"/>
</dbReference>
<evidence type="ECO:0000256" key="4">
    <source>
        <dbReference type="ARBA" id="ARBA00022989"/>
    </source>
</evidence>
<dbReference type="SUPFAM" id="SSF103473">
    <property type="entry name" value="MFS general substrate transporter"/>
    <property type="match status" value="1"/>
</dbReference>
<evidence type="ECO:0000313" key="8">
    <source>
        <dbReference type="EMBL" id="KEZ46355.1"/>
    </source>
</evidence>
<evidence type="ECO:0008006" key="10">
    <source>
        <dbReference type="Google" id="ProtNLM"/>
    </source>
</evidence>
<dbReference type="PANTHER" id="PTHR43791">
    <property type="entry name" value="PERMEASE-RELATED"/>
    <property type="match status" value="1"/>
</dbReference>
<evidence type="ECO:0000256" key="6">
    <source>
        <dbReference type="SAM" id="MobiDB-lite"/>
    </source>
</evidence>
<dbReference type="AlphaFoldDB" id="A0A084GG93"/>
<sequence length="449" mass="49127">MSSSIDQPLPGEKPEKHAEDSINISDTSHDDPNDRKLMRKIDWMIIPWLCLLYLLAFLDRTNIGNAKIAGFTEAVNISTKQYNTCLTIFFVSYAVFEPLTNVLLKRYRPSRFIPTIVLLWGLTMTFTGFAIFFSAAAASGSFGGLLAAAIQKMDGIGGRPGWAWIFILEGIVTVAAALASYWMVLDFPQDAKRLTEEERARIVRRLKEDPLNNTEQHAFKSAYVWSAVKDWKTYLSMAIYMGCDVPLYAFSLFLPSIIKSLGWNTSIVKAQLLSAAPYLAAAVVTVALGIVGDKTGRRGLINIIPSSVGVIGFCLLIGSQDPAVKYAGTFLAALGIYPCVSNSISWVANNTAGVYKRGIVLGMAIGWGNLSGVISSNIYFNGPKYIEGHAIVLAFLAVFLCGGSALMLVLLTVENKKRAQGLRNGILEGKTEEEIEELGDKNPTFVYML</sequence>
<evidence type="ECO:0000313" key="9">
    <source>
        <dbReference type="Proteomes" id="UP000028545"/>
    </source>
</evidence>
<feature type="region of interest" description="Disordered" evidence="6">
    <location>
        <begin position="1"/>
        <end position="29"/>
    </location>
</feature>
<feature type="transmembrane region" description="Helical" evidence="7">
    <location>
        <begin position="270"/>
        <end position="292"/>
    </location>
</feature>
<dbReference type="OrthoDB" id="2962993at2759"/>
<keyword evidence="2" id="KW-0813">Transport</keyword>
<dbReference type="GO" id="GO:0016020">
    <property type="term" value="C:membrane"/>
    <property type="evidence" value="ECO:0007669"/>
    <property type="project" value="UniProtKB-SubCell"/>
</dbReference>
<dbReference type="Proteomes" id="UP000028545">
    <property type="component" value="Unassembled WGS sequence"/>
</dbReference>
<comment type="caution">
    <text evidence="8">The sequence shown here is derived from an EMBL/GenBank/DDBJ whole genome shotgun (WGS) entry which is preliminary data.</text>
</comment>
<feature type="transmembrane region" description="Helical" evidence="7">
    <location>
        <begin position="326"/>
        <end position="347"/>
    </location>
</feature>
<dbReference type="VEuPathDB" id="FungiDB:SAPIO_CDS0663"/>
<dbReference type="InterPro" id="IPR036259">
    <property type="entry name" value="MFS_trans_sf"/>
</dbReference>
<evidence type="ECO:0000256" key="2">
    <source>
        <dbReference type="ARBA" id="ARBA00022448"/>
    </source>
</evidence>
<protein>
    <recommendedName>
        <fullName evidence="10">Major facilitator superfamily (MFS) profile domain-containing protein</fullName>
    </recommendedName>
</protein>
<organism evidence="8 9">
    <name type="scientific">Pseudallescheria apiosperma</name>
    <name type="common">Scedosporium apiospermum</name>
    <dbReference type="NCBI Taxonomy" id="563466"/>
    <lineage>
        <taxon>Eukaryota</taxon>
        <taxon>Fungi</taxon>
        <taxon>Dikarya</taxon>
        <taxon>Ascomycota</taxon>
        <taxon>Pezizomycotina</taxon>
        <taxon>Sordariomycetes</taxon>
        <taxon>Hypocreomycetidae</taxon>
        <taxon>Microascales</taxon>
        <taxon>Microascaceae</taxon>
        <taxon>Scedosporium</taxon>
    </lineage>
</organism>
<evidence type="ECO:0000256" key="3">
    <source>
        <dbReference type="ARBA" id="ARBA00022692"/>
    </source>
</evidence>
<dbReference type="GO" id="GO:0022857">
    <property type="term" value="F:transmembrane transporter activity"/>
    <property type="evidence" value="ECO:0007669"/>
    <property type="project" value="InterPro"/>
</dbReference>
<gene>
    <name evidence="8" type="ORF">SAPIO_CDS0663</name>
</gene>
<keyword evidence="4 7" id="KW-1133">Transmembrane helix</keyword>
<feature type="transmembrane region" description="Helical" evidence="7">
    <location>
        <begin position="116"/>
        <end position="142"/>
    </location>
</feature>
<reference evidence="8 9" key="1">
    <citation type="journal article" date="2014" name="Genome Announc.">
        <title>Draft genome sequence of the pathogenic fungus Scedosporium apiospermum.</title>
        <authorList>
            <person name="Vandeputte P."/>
            <person name="Ghamrawi S."/>
            <person name="Rechenmann M."/>
            <person name="Iltis A."/>
            <person name="Giraud S."/>
            <person name="Fleury M."/>
            <person name="Thornton C."/>
            <person name="Delhaes L."/>
            <person name="Meyer W."/>
            <person name="Papon N."/>
            <person name="Bouchara J.P."/>
        </authorList>
    </citation>
    <scope>NUCLEOTIDE SEQUENCE [LARGE SCALE GENOMIC DNA]</scope>
    <source>
        <strain evidence="8 9">IHEM 14462</strain>
    </source>
</reference>
<feature type="transmembrane region" description="Helical" evidence="7">
    <location>
        <begin position="41"/>
        <end position="58"/>
    </location>
</feature>
<keyword evidence="9" id="KW-1185">Reference proteome</keyword>
<dbReference type="FunFam" id="1.20.1250.20:FF:000068">
    <property type="entry name" value="MFS general substrate transporter"/>
    <property type="match status" value="1"/>
</dbReference>
<dbReference type="HOGENOM" id="CLU_001265_0_1_1"/>
<evidence type="ECO:0000256" key="7">
    <source>
        <dbReference type="SAM" id="Phobius"/>
    </source>
</evidence>
<dbReference type="Pfam" id="PF07690">
    <property type="entry name" value="MFS_1"/>
    <property type="match status" value="2"/>
</dbReference>
<dbReference type="EMBL" id="JOWA01000033">
    <property type="protein sequence ID" value="KEZ46355.1"/>
    <property type="molecule type" value="Genomic_DNA"/>
</dbReference>
<dbReference type="InterPro" id="IPR011701">
    <property type="entry name" value="MFS"/>
</dbReference>
<keyword evidence="3 7" id="KW-0812">Transmembrane</keyword>
<feature type="transmembrane region" description="Helical" evidence="7">
    <location>
        <begin position="299"/>
        <end position="320"/>
    </location>
</feature>
<dbReference type="Gene3D" id="1.20.1250.20">
    <property type="entry name" value="MFS general substrate transporter like domains"/>
    <property type="match status" value="3"/>
</dbReference>